<accession>A0AAV4NE64</accession>
<comment type="caution">
    <text evidence="1">The sequence shown here is derived from an EMBL/GenBank/DDBJ whole genome shotgun (WGS) entry which is preliminary data.</text>
</comment>
<keyword evidence="2" id="KW-1185">Reference proteome</keyword>
<reference evidence="1 2" key="1">
    <citation type="submission" date="2021-06" db="EMBL/GenBank/DDBJ databases">
        <title>Caerostris extrusa draft genome.</title>
        <authorList>
            <person name="Kono N."/>
            <person name="Arakawa K."/>
        </authorList>
    </citation>
    <scope>NUCLEOTIDE SEQUENCE [LARGE SCALE GENOMIC DNA]</scope>
</reference>
<dbReference type="Proteomes" id="UP001054945">
    <property type="component" value="Unassembled WGS sequence"/>
</dbReference>
<gene>
    <name evidence="1" type="ORF">CEXT_341441</name>
</gene>
<organism evidence="1 2">
    <name type="scientific">Caerostris extrusa</name>
    <name type="common">Bark spider</name>
    <name type="synonym">Caerostris bankana</name>
    <dbReference type="NCBI Taxonomy" id="172846"/>
    <lineage>
        <taxon>Eukaryota</taxon>
        <taxon>Metazoa</taxon>
        <taxon>Ecdysozoa</taxon>
        <taxon>Arthropoda</taxon>
        <taxon>Chelicerata</taxon>
        <taxon>Arachnida</taxon>
        <taxon>Araneae</taxon>
        <taxon>Araneomorphae</taxon>
        <taxon>Entelegynae</taxon>
        <taxon>Araneoidea</taxon>
        <taxon>Araneidae</taxon>
        <taxon>Caerostris</taxon>
    </lineage>
</organism>
<dbReference type="EMBL" id="BPLR01020833">
    <property type="protein sequence ID" value="GIX83107.1"/>
    <property type="molecule type" value="Genomic_DNA"/>
</dbReference>
<dbReference type="AlphaFoldDB" id="A0AAV4NE64"/>
<evidence type="ECO:0000313" key="2">
    <source>
        <dbReference type="Proteomes" id="UP001054945"/>
    </source>
</evidence>
<sequence length="180" mass="20522">MSVNYFFRLSEFQTHLCDLFAVTLFRTPRGAESEARVETLLCEPMGKEKVNWEKNSPSGLNENSLSLSRLQREAADNIYRSTGNNVILNSAICCFILFFNAFCGNRLLERGGVFIQKHDMIVFIGALVRIKINPDQNECSERVSYSKTRIHLVSCRHPSSLLTATGMRRTRKRCGVLCDY</sequence>
<name>A0AAV4NE64_CAEEX</name>
<protein>
    <submittedName>
        <fullName evidence="1">Uncharacterized protein</fullName>
    </submittedName>
</protein>
<evidence type="ECO:0000313" key="1">
    <source>
        <dbReference type="EMBL" id="GIX83107.1"/>
    </source>
</evidence>
<proteinExistence type="predicted"/>